<evidence type="ECO:0000313" key="3">
    <source>
        <dbReference type="Proteomes" id="UP000594800"/>
    </source>
</evidence>
<evidence type="ECO:0000313" key="2">
    <source>
        <dbReference type="EMBL" id="QPH53531.1"/>
    </source>
</evidence>
<keyword evidence="1" id="KW-1133">Transmembrane helix</keyword>
<evidence type="ECO:0000256" key="1">
    <source>
        <dbReference type="SAM" id="Phobius"/>
    </source>
</evidence>
<evidence type="ECO:0008006" key="4">
    <source>
        <dbReference type="Google" id="ProtNLM"/>
    </source>
</evidence>
<gene>
    <name evidence="2" type="ORF">I0K15_17370</name>
</gene>
<dbReference type="AlphaFoldDB" id="A0A7S9LR11"/>
<accession>A0A7S9LR11</accession>
<dbReference type="Proteomes" id="UP000594800">
    <property type="component" value="Chromosome"/>
</dbReference>
<organism evidence="2 3">
    <name type="scientific">Pontivivens ytuae</name>
    <dbReference type="NCBI Taxonomy" id="2789856"/>
    <lineage>
        <taxon>Bacteria</taxon>
        <taxon>Pseudomonadati</taxon>
        <taxon>Pseudomonadota</taxon>
        <taxon>Alphaproteobacteria</taxon>
        <taxon>Rhodobacterales</taxon>
        <taxon>Paracoccaceae</taxon>
        <taxon>Pontivivens</taxon>
    </lineage>
</organism>
<feature type="transmembrane region" description="Helical" evidence="1">
    <location>
        <begin position="69"/>
        <end position="86"/>
    </location>
</feature>
<keyword evidence="1" id="KW-0812">Transmembrane</keyword>
<keyword evidence="3" id="KW-1185">Reference proteome</keyword>
<protein>
    <recommendedName>
        <fullName evidence="4">DUF1440 domain-containing protein</fullName>
    </recommendedName>
</protein>
<feature type="transmembrane region" description="Helical" evidence="1">
    <location>
        <begin position="12"/>
        <end position="32"/>
    </location>
</feature>
<feature type="transmembrane region" description="Helical" evidence="1">
    <location>
        <begin position="129"/>
        <end position="155"/>
    </location>
</feature>
<proteinExistence type="predicted"/>
<dbReference type="RefSeq" id="WP_196102740.1">
    <property type="nucleotide sequence ID" value="NZ_CP064942.1"/>
</dbReference>
<sequence>MTFKDHLPAPTLDTVATVLIAGALSLVAFDFYGQSISPMLGQATLAPVPLANAVISTIFGTGYRPGAEFLHYFAGIIAYPLGWLLVARPIAKTVAPWLGWVVPAVAYGVVLWIFALYVMAHLIAGNPPFLGFTGITWVALWGHILFALVTAGVVAQRERSGQFVTMAEAQPA</sequence>
<feature type="transmembrane region" description="Helical" evidence="1">
    <location>
        <begin position="98"/>
        <end position="123"/>
    </location>
</feature>
<name>A0A7S9LR11_9RHOB</name>
<reference evidence="2 3" key="1">
    <citation type="submission" date="2020-11" db="EMBL/GenBank/DDBJ databases">
        <title>Description of Pontivivens ytuae sp. nov. isolated from deep sea sediment of Mariana Trench.</title>
        <authorList>
            <person name="Wang Z."/>
            <person name="Sun Q.-L."/>
            <person name="Xu X.-D."/>
            <person name="Tang Y.-Z."/>
            <person name="Zhang J."/>
        </authorList>
    </citation>
    <scope>NUCLEOTIDE SEQUENCE [LARGE SCALE GENOMIC DNA]</scope>
    <source>
        <strain evidence="2 3">MT2928</strain>
    </source>
</reference>
<dbReference type="EMBL" id="CP064942">
    <property type="protein sequence ID" value="QPH53531.1"/>
    <property type="molecule type" value="Genomic_DNA"/>
</dbReference>
<keyword evidence="1" id="KW-0472">Membrane</keyword>
<dbReference type="KEGG" id="poz:I0K15_17370"/>